<reference evidence="2" key="1">
    <citation type="submission" date="2020-06" db="EMBL/GenBank/DDBJ databases">
        <authorList>
            <consortium name="Plant Systems Biology data submission"/>
        </authorList>
    </citation>
    <scope>NUCLEOTIDE SEQUENCE</scope>
    <source>
        <strain evidence="2">D6</strain>
    </source>
</reference>
<proteinExistence type="predicted"/>
<feature type="region of interest" description="Disordered" evidence="1">
    <location>
        <begin position="46"/>
        <end position="71"/>
    </location>
</feature>
<accession>A0A9N8DPM4</accession>
<organism evidence="2 3">
    <name type="scientific">Seminavis robusta</name>
    <dbReference type="NCBI Taxonomy" id="568900"/>
    <lineage>
        <taxon>Eukaryota</taxon>
        <taxon>Sar</taxon>
        <taxon>Stramenopiles</taxon>
        <taxon>Ochrophyta</taxon>
        <taxon>Bacillariophyta</taxon>
        <taxon>Bacillariophyceae</taxon>
        <taxon>Bacillariophycidae</taxon>
        <taxon>Naviculales</taxon>
        <taxon>Naviculaceae</taxon>
        <taxon>Seminavis</taxon>
    </lineage>
</organism>
<name>A0A9N8DPM4_9STRA</name>
<comment type="caution">
    <text evidence="2">The sequence shown here is derived from an EMBL/GenBank/DDBJ whole genome shotgun (WGS) entry which is preliminary data.</text>
</comment>
<feature type="region of interest" description="Disordered" evidence="1">
    <location>
        <begin position="91"/>
        <end position="131"/>
    </location>
</feature>
<sequence length="206" mass="22364">MTGIPLFIVIPSDFASQIGRRNIADDSDSLSESAWSLSSSASTRWLSCSTRDQDAPTTSAPPRRPQRHCSQRTFDPQDMNLLQDLHITDAQQDGIPQPPPLRKAKSDFSPRLPRRSSKPARSAGHGPMLPSLRAFSAAAGSLIATMSTSGSDTTTEEHEKENLSLNVPRSSAADEPSRRRKSEPAQLVRRPLPRPSRSALAIAMAA</sequence>
<dbReference type="Proteomes" id="UP001153069">
    <property type="component" value="Unassembled WGS sequence"/>
</dbReference>
<keyword evidence="3" id="KW-1185">Reference proteome</keyword>
<feature type="compositionally biased region" description="Low complexity" evidence="1">
    <location>
        <begin position="195"/>
        <end position="206"/>
    </location>
</feature>
<feature type="region of interest" description="Disordered" evidence="1">
    <location>
        <begin position="146"/>
        <end position="206"/>
    </location>
</feature>
<evidence type="ECO:0000313" key="3">
    <source>
        <dbReference type="Proteomes" id="UP001153069"/>
    </source>
</evidence>
<evidence type="ECO:0000313" key="2">
    <source>
        <dbReference type="EMBL" id="CAB9506822.1"/>
    </source>
</evidence>
<dbReference type="AlphaFoldDB" id="A0A9N8DPM4"/>
<dbReference type="EMBL" id="CAICTM010000279">
    <property type="protein sequence ID" value="CAB9506822.1"/>
    <property type="molecule type" value="Genomic_DNA"/>
</dbReference>
<protein>
    <submittedName>
        <fullName evidence="2">Uncharacterized protein</fullName>
    </submittedName>
</protein>
<evidence type="ECO:0000256" key="1">
    <source>
        <dbReference type="SAM" id="MobiDB-lite"/>
    </source>
</evidence>
<gene>
    <name evidence="2" type="ORF">SEMRO_280_G107060.1</name>
</gene>